<evidence type="ECO:0000313" key="2">
    <source>
        <dbReference type="Proteomes" id="UP000784294"/>
    </source>
</evidence>
<sequence>MSQSPLDPVAGYCQDGRVGVSLRQLSHPGEDSVLLKCATFAHTPLSSGSICAVFAATGSIITAAFNETRIQLGGAKVTKDIICPSGGFKPCSTAAIPHRTSLSRFHFSASFSSSQGGCAPTEDGAARSLVYTTEFRFRFYI</sequence>
<dbReference type="Proteomes" id="UP000784294">
    <property type="component" value="Unassembled WGS sequence"/>
</dbReference>
<comment type="caution">
    <text evidence="1">The sequence shown here is derived from an EMBL/GenBank/DDBJ whole genome shotgun (WGS) entry which is preliminary data.</text>
</comment>
<dbReference type="AlphaFoldDB" id="A0A448X6L5"/>
<protein>
    <submittedName>
        <fullName evidence="1">Uncharacterized protein</fullName>
    </submittedName>
</protein>
<reference evidence="1" key="1">
    <citation type="submission" date="2018-11" db="EMBL/GenBank/DDBJ databases">
        <authorList>
            <consortium name="Pathogen Informatics"/>
        </authorList>
    </citation>
    <scope>NUCLEOTIDE SEQUENCE</scope>
</reference>
<keyword evidence="2" id="KW-1185">Reference proteome</keyword>
<dbReference type="EMBL" id="CAAALY010103135">
    <property type="protein sequence ID" value="VEL29434.1"/>
    <property type="molecule type" value="Genomic_DNA"/>
</dbReference>
<proteinExistence type="predicted"/>
<organism evidence="1 2">
    <name type="scientific">Protopolystoma xenopodis</name>
    <dbReference type="NCBI Taxonomy" id="117903"/>
    <lineage>
        <taxon>Eukaryota</taxon>
        <taxon>Metazoa</taxon>
        <taxon>Spiralia</taxon>
        <taxon>Lophotrochozoa</taxon>
        <taxon>Platyhelminthes</taxon>
        <taxon>Monogenea</taxon>
        <taxon>Polyopisthocotylea</taxon>
        <taxon>Polystomatidea</taxon>
        <taxon>Polystomatidae</taxon>
        <taxon>Protopolystoma</taxon>
    </lineage>
</organism>
<gene>
    <name evidence="1" type="ORF">PXEA_LOCUS22874</name>
</gene>
<evidence type="ECO:0000313" key="1">
    <source>
        <dbReference type="EMBL" id="VEL29434.1"/>
    </source>
</evidence>
<name>A0A448X6L5_9PLAT</name>
<accession>A0A448X6L5</accession>